<dbReference type="Gene3D" id="1.10.8.1310">
    <property type="match status" value="1"/>
</dbReference>
<dbReference type="Pfam" id="PF00566">
    <property type="entry name" value="RabGAP-TBC"/>
    <property type="match status" value="1"/>
</dbReference>
<gene>
    <name evidence="4" type="ORF">HHI36_005728</name>
</gene>
<evidence type="ECO:0000313" key="4">
    <source>
        <dbReference type="EMBL" id="KAL3282548.1"/>
    </source>
</evidence>
<keyword evidence="5" id="KW-1185">Reference proteome</keyword>
<keyword evidence="1" id="KW-0343">GTPase activation</keyword>
<dbReference type="GO" id="GO:0005096">
    <property type="term" value="F:GTPase activator activity"/>
    <property type="evidence" value="ECO:0007669"/>
    <property type="project" value="UniProtKB-KW"/>
</dbReference>
<dbReference type="SUPFAM" id="SSF47923">
    <property type="entry name" value="Ypt/Rab-GAP domain of gyp1p"/>
    <property type="match status" value="1"/>
</dbReference>
<dbReference type="EMBL" id="JABFTP020000144">
    <property type="protein sequence ID" value="KAL3282548.1"/>
    <property type="molecule type" value="Genomic_DNA"/>
</dbReference>
<dbReference type="PANTHER" id="PTHR20913:SF7">
    <property type="entry name" value="RE60063P"/>
    <property type="match status" value="1"/>
</dbReference>
<organism evidence="4 5">
    <name type="scientific">Cryptolaemus montrouzieri</name>
    <dbReference type="NCBI Taxonomy" id="559131"/>
    <lineage>
        <taxon>Eukaryota</taxon>
        <taxon>Metazoa</taxon>
        <taxon>Ecdysozoa</taxon>
        <taxon>Arthropoda</taxon>
        <taxon>Hexapoda</taxon>
        <taxon>Insecta</taxon>
        <taxon>Pterygota</taxon>
        <taxon>Neoptera</taxon>
        <taxon>Endopterygota</taxon>
        <taxon>Coleoptera</taxon>
        <taxon>Polyphaga</taxon>
        <taxon>Cucujiformia</taxon>
        <taxon>Coccinelloidea</taxon>
        <taxon>Coccinellidae</taxon>
        <taxon>Scymninae</taxon>
        <taxon>Scymnini</taxon>
        <taxon>Cryptolaemus</taxon>
    </lineage>
</organism>
<accession>A0ABD2NVG7</accession>
<evidence type="ECO:0000313" key="5">
    <source>
        <dbReference type="Proteomes" id="UP001516400"/>
    </source>
</evidence>
<dbReference type="InterPro" id="IPR045913">
    <property type="entry name" value="TBC20/Gyp8-like"/>
</dbReference>
<dbReference type="PANTHER" id="PTHR20913">
    <property type="entry name" value="TBC1 DOMAIN FAMILY MEMBER 20/GTPASE"/>
    <property type="match status" value="1"/>
</dbReference>
<reference evidence="4 5" key="1">
    <citation type="journal article" date="2021" name="BMC Biol.">
        <title>Horizontally acquired antibacterial genes associated with adaptive radiation of ladybird beetles.</title>
        <authorList>
            <person name="Li H.S."/>
            <person name="Tang X.F."/>
            <person name="Huang Y.H."/>
            <person name="Xu Z.Y."/>
            <person name="Chen M.L."/>
            <person name="Du X.Y."/>
            <person name="Qiu B.Y."/>
            <person name="Chen P.T."/>
            <person name="Zhang W."/>
            <person name="Slipinski A."/>
            <person name="Escalona H.E."/>
            <person name="Waterhouse R.M."/>
            <person name="Zwick A."/>
            <person name="Pang H."/>
        </authorList>
    </citation>
    <scope>NUCLEOTIDE SEQUENCE [LARGE SCALE GENOMIC DNA]</scope>
    <source>
        <strain evidence="4">SYSU2018</strain>
    </source>
</reference>
<sequence length="214" mass="24541">MNMQEEVNCDSERIVSSSGRYSGSFSDKSMESNGFIDHDDTRSELKFDKAFESQGEITKRNRIEEALQSSSCLSTWRALALDEFGLVADDLRKKIWPLLLEVDPESNETIPSLEELSSHSEYNQVILDVNRSLSRFPPGIPLSQRLALQDQLTVLILRVIIKYPNLRYYQGYHDVAITFLLVVGEVVAFRIMERLSTDHLKECMETTMEKLLLD</sequence>
<dbReference type="FunFam" id="1.10.8.1310:FF:000001">
    <property type="entry name" value="TBC1 domain family, member 20"/>
    <property type="match status" value="1"/>
</dbReference>
<comment type="caution">
    <text evidence="4">The sequence shown here is derived from an EMBL/GenBank/DDBJ whole genome shotgun (WGS) entry which is preliminary data.</text>
</comment>
<proteinExistence type="predicted"/>
<dbReference type="AlphaFoldDB" id="A0ABD2NVG7"/>
<evidence type="ECO:0000256" key="2">
    <source>
        <dbReference type="SAM" id="MobiDB-lite"/>
    </source>
</evidence>
<evidence type="ECO:0000256" key="1">
    <source>
        <dbReference type="ARBA" id="ARBA00022468"/>
    </source>
</evidence>
<dbReference type="Proteomes" id="UP001516400">
    <property type="component" value="Unassembled WGS sequence"/>
</dbReference>
<protein>
    <recommendedName>
        <fullName evidence="3">Rab-GAP TBC domain-containing protein</fullName>
    </recommendedName>
</protein>
<feature type="region of interest" description="Disordered" evidence="2">
    <location>
        <begin position="1"/>
        <end position="21"/>
    </location>
</feature>
<dbReference type="InterPro" id="IPR035969">
    <property type="entry name" value="Rab-GAP_TBC_sf"/>
</dbReference>
<name>A0ABD2NVG7_9CUCU</name>
<dbReference type="InterPro" id="IPR000195">
    <property type="entry name" value="Rab-GAP-TBC_dom"/>
</dbReference>
<evidence type="ECO:0000259" key="3">
    <source>
        <dbReference type="PROSITE" id="PS50086"/>
    </source>
</evidence>
<dbReference type="PROSITE" id="PS50086">
    <property type="entry name" value="TBC_RABGAP"/>
    <property type="match status" value="1"/>
</dbReference>
<feature type="domain" description="Rab-GAP TBC" evidence="3">
    <location>
        <begin position="86"/>
        <end position="214"/>
    </location>
</feature>